<protein>
    <submittedName>
        <fullName evidence="5">Peptidase M12B domain-containing protein</fullName>
    </submittedName>
</protein>
<feature type="region of interest" description="Disordered" evidence="2">
    <location>
        <begin position="481"/>
        <end position="506"/>
    </location>
</feature>
<dbReference type="Proteomes" id="UP000887569">
    <property type="component" value="Unplaced"/>
</dbReference>
<dbReference type="GO" id="GO:0046872">
    <property type="term" value="F:metal ion binding"/>
    <property type="evidence" value="ECO:0007669"/>
    <property type="project" value="UniProtKB-KW"/>
</dbReference>
<dbReference type="GO" id="GO:0006509">
    <property type="term" value="P:membrane protein ectodomain proteolysis"/>
    <property type="evidence" value="ECO:0007669"/>
    <property type="project" value="TreeGrafter"/>
</dbReference>
<dbReference type="AlphaFoldDB" id="A0A915C645"/>
<feature type="region of interest" description="Disordered" evidence="2">
    <location>
        <begin position="605"/>
        <end position="701"/>
    </location>
</feature>
<sequence length="701" mass="78305">GNKHGSFLRYIVRDEPGNQHGTLTVARGVPDWKAVTTDGRIRYIETLLLVDSDVLRFYDRDMKKLRRAVTSLLQALDLYLYQIDLRIIVVDIIELNVHNVTLEYMANYRSEKYAHLPEHDLAILISNAYEGGIAYVNGICSRSAVGIIGFFADAPMEYASIFFHELAHLLGLSHDALVSCACNSIDSDEGCLKIDGFDYDCSVQALVEKLPEHICIQLPPQNVPKTALAVCGNQIVEQHEECDCGPERFCKSMICDAATCTRTISDMQILTILTVIASAISLVLYCLRIYRKPKNPQVYAQTNLNPTKKVWDTPTFMPLVSSLSDSRAPIWNAAMLSDDNSNFTTPYVSPVKLLASPTDSTSKRDSYLPPVPPRLVNYVNIIHAKSTDNLPQVGVFSPSSTLLNKAQTLDRNTRRMTTPFHQQCLSPSLSSFKSNLPTSKSLRPNCVHYSESNSRNVLHLSEVKSSSLNRSNSVQRRLVFSTDSSQDVSTHSASNTKHINTHQTPLDEYIQLPKTPEKERQHQELINALSQCLLIENSNIRRPLQPKRLSRMAPTDHNHEDTISQPTTSSSLAENLYDVPIPEEHTAALVASESRDCSSKHLVKLSFKQPTNRKSISANRRYQRSRSFNETPTSSGIKQNGKKKPPGTISRSKMTDPTENVGCATTNRRPKIPPPPPPPPPHATKRPHQLPIDNVQRPATM</sequence>
<feature type="active site" evidence="1">
    <location>
        <position position="165"/>
    </location>
</feature>
<dbReference type="GO" id="GO:0004222">
    <property type="term" value="F:metalloendopeptidase activity"/>
    <property type="evidence" value="ECO:0007669"/>
    <property type="project" value="InterPro"/>
</dbReference>
<proteinExistence type="predicted"/>
<dbReference type="PANTHER" id="PTHR11905">
    <property type="entry name" value="ADAM A DISINTEGRIN AND METALLOPROTEASE DOMAIN"/>
    <property type="match status" value="1"/>
</dbReference>
<dbReference type="SUPFAM" id="SSF55486">
    <property type="entry name" value="Metalloproteases ('zincins'), catalytic domain"/>
    <property type="match status" value="1"/>
</dbReference>
<accession>A0A915C645</accession>
<organism evidence="4 5">
    <name type="scientific">Parascaris univalens</name>
    <name type="common">Nematode worm</name>
    <dbReference type="NCBI Taxonomy" id="6257"/>
    <lineage>
        <taxon>Eukaryota</taxon>
        <taxon>Metazoa</taxon>
        <taxon>Ecdysozoa</taxon>
        <taxon>Nematoda</taxon>
        <taxon>Chromadorea</taxon>
        <taxon>Rhabditida</taxon>
        <taxon>Spirurina</taxon>
        <taxon>Ascaridomorpha</taxon>
        <taxon>Ascaridoidea</taxon>
        <taxon>Ascarididae</taxon>
        <taxon>Parascaris</taxon>
    </lineage>
</organism>
<dbReference type="PANTHER" id="PTHR11905:SF238">
    <property type="entry name" value="PEPTIDASE M12B DOMAIN-CONTAINING PROTEIN-RELATED"/>
    <property type="match status" value="1"/>
</dbReference>
<comment type="caution">
    <text evidence="1">Lacks conserved residue(s) required for the propagation of feature annotation.</text>
</comment>
<dbReference type="Pfam" id="PF01421">
    <property type="entry name" value="Reprolysin"/>
    <property type="match status" value="1"/>
</dbReference>
<evidence type="ECO:0000256" key="2">
    <source>
        <dbReference type="SAM" id="MobiDB-lite"/>
    </source>
</evidence>
<evidence type="ECO:0000256" key="1">
    <source>
        <dbReference type="PROSITE-ProRule" id="PRU00276"/>
    </source>
</evidence>
<feature type="binding site" evidence="1">
    <location>
        <position position="174"/>
    </location>
    <ligand>
        <name>Zn(2+)</name>
        <dbReference type="ChEBI" id="CHEBI:29105"/>
        <note>catalytic</note>
    </ligand>
</feature>
<reference evidence="5" key="1">
    <citation type="submission" date="2022-11" db="UniProtKB">
        <authorList>
            <consortium name="WormBaseParasite"/>
        </authorList>
    </citation>
    <scope>IDENTIFICATION</scope>
</reference>
<dbReference type="PROSITE" id="PS50215">
    <property type="entry name" value="ADAM_MEPRO"/>
    <property type="match status" value="1"/>
</dbReference>
<feature type="region of interest" description="Disordered" evidence="2">
    <location>
        <begin position="545"/>
        <end position="571"/>
    </location>
</feature>
<feature type="compositionally biased region" description="Polar residues" evidence="2">
    <location>
        <begin position="608"/>
        <end position="638"/>
    </location>
</feature>
<feature type="domain" description="Peptidase M12B" evidence="3">
    <location>
        <begin position="42"/>
        <end position="192"/>
    </location>
</feature>
<dbReference type="InterPro" id="IPR001590">
    <property type="entry name" value="Peptidase_M12B"/>
</dbReference>
<keyword evidence="1" id="KW-0479">Metal-binding</keyword>
<feature type="binding site" evidence="1">
    <location>
        <position position="164"/>
    </location>
    <ligand>
        <name>Zn(2+)</name>
        <dbReference type="ChEBI" id="CHEBI:29105"/>
        <note>catalytic</note>
    </ligand>
</feature>
<dbReference type="InterPro" id="IPR036436">
    <property type="entry name" value="Disintegrin_dom_sf"/>
</dbReference>
<dbReference type="Gene3D" id="3.40.390.10">
    <property type="entry name" value="Collagenase (Catalytic Domain)"/>
    <property type="match status" value="1"/>
</dbReference>
<feature type="compositionally biased region" description="Polar residues" evidence="2">
    <location>
        <begin position="481"/>
        <end position="504"/>
    </location>
</feature>
<keyword evidence="4" id="KW-1185">Reference proteome</keyword>
<dbReference type="WBParaSite" id="PgR090_g001_t04">
    <property type="protein sequence ID" value="PgR090_g001_t04"/>
    <property type="gene ID" value="PgR090_g001"/>
</dbReference>
<evidence type="ECO:0000259" key="3">
    <source>
        <dbReference type="PROSITE" id="PS50215"/>
    </source>
</evidence>
<dbReference type="InterPro" id="IPR024079">
    <property type="entry name" value="MetalloPept_cat_dom_sf"/>
</dbReference>
<evidence type="ECO:0000313" key="5">
    <source>
        <dbReference type="WBParaSite" id="PgR090_g001_t04"/>
    </source>
</evidence>
<dbReference type="Gene3D" id="4.10.70.10">
    <property type="entry name" value="Disintegrin domain"/>
    <property type="match status" value="1"/>
</dbReference>
<evidence type="ECO:0000313" key="4">
    <source>
        <dbReference type="Proteomes" id="UP000887569"/>
    </source>
</evidence>
<feature type="compositionally biased region" description="Pro residues" evidence="2">
    <location>
        <begin position="672"/>
        <end position="682"/>
    </location>
</feature>
<name>A0A915C645_PARUN</name>
<feature type="binding site" evidence="1">
    <location>
        <position position="168"/>
    </location>
    <ligand>
        <name>Zn(2+)</name>
        <dbReference type="ChEBI" id="CHEBI:29105"/>
        <note>catalytic</note>
    </ligand>
</feature>
<feature type="compositionally biased region" description="Polar residues" evidence="2">
    <location>
        <begin position="649"/>
        <end position="667"/>
    </location>
</feature>
<keyword evidence="1" id="KW-0862">Zinc</keyword>